<feature type="region of interest" description="Disordered" evidence="1">
    <location>
        <begin position="225"/>
        <end position="291"/>
    </location>
</feature>
<comment type="caution">
    <text evidence="4">The sequence shown here is derived from an EMBL/GenBank/DDBJ whole genome shotgun (WGS) entry which is preliminary data.</text>
</comment>
<dbReference type="EMBL" id="JAODUP010000330">
    <property type="protein sequence ID" value="KAK2152366.1"/>
    <property type="molecule type" value="Genomic_DNA"/>
</dbReference>
<evidence type="ECO:0000313" key="5">
    <source>
        <dbReference type="Proteomes" id="UP001208570"/>
    </source>
</evidence>
<evidence type="ECO:0000256" key="1">
    <source>
        <dbReference type="SAM" id="MobiDB-lite"/>
    </source>
</evidence>
<feature type="signal peptide" evidence="3">
    <location>
        <begin position="1"/>
        <end position="36"/>
    </location>
</feature>
<evidence type="ECO:0000256" key="2">
    <source>
        <dbReference type="SAM" id="Phobius"/>
    </source>
</evidence>
<gene>
    <name evidence="4" type="ORF">LSH36_330g03027</name>
</gene>
<keyword evidence="2" id="KW-0812">Transmembrane</keyword>
<feature type="compositionally biased region" description="Polar residues" evidence="1">
    <location>
        <begin position="273"/>
        <end position="282"/>
    </location>
</feature>
<keyword evidence="3" id="KW-0732">Signal</keyword>
<accession>A0AAD9N284</accession>
<feature type="region of interest" description="Disordered" evidence="1">
    <location>
        <begin position="303"/>
        <end position="438"/>
    </location>
</feature>
<evidence type="ECO:0000256" key="3">
    <source>
        <dbReference type="SAM" id="SignalP"/>
    </source>
</evidence>
<evidence type="ECO:0000313" key="4">
    <source>
        <dbReference type="EMBL" id="KAK2152366.1"/>
    </source>
</evidence>
<reference evidence="4" key="1">
    <citation type="journal article" date="2023" name="Mol. Biol. Evol.">
        <title>Third-Generation Sequencing Reveals the Adaptive Role of the Epigenome in Three Deep-Sea Polychaetes.</title>
        <authorList>
            <person name="Perez M."/>
            <person name="Aroh O."/>
            <person name="Sun Y."/>
            <person name="Lan Y."/>
            <person name="Juniper S.K."/>
            <person name="Young C.R."/>
            <person name="Angers B."/>
            <person name="Qian P.Y."/>
        </authorList>
    </citation>
    <scope>NUCLEOTIDE SEQUENCE</scope>
    <source>
        <strain evidence="4">P08H-3</strain>
    </source>
</reference>
<name>A0AAD9N284_9ANNE</name>
<dbReference type="Proteomes" id="UP001208570">
    <property type="component" value="Unassembled WGS sequence"/>
</dbReference>
<keyword evidence="2" id="KW-1133">Transmembrane helix</keyword>
<proteinExistence type="predicted"/>
<keyword evidence="5" id="KW-1185">Reference proteome</keyword>
<sequence>MTGVRSCCWCKCLFQFGMKFVWAVMANLFLVLETEAQNTGQGISLSLTPANGITAPGHDVTFTCAVDLNILSNNLVVWTRRVGTIHTKIAVGTIKQDDFLENDRYILSTTSAKANKKHFTLTITGDPSSGSCSCVQSTGWSSPQCYGESKSVKELQKAFDRTVTGLGVCFAIAVIYGIVVTVFFARDCMKVIYERNQLKLAKIKNQQQGYNPYVDSDRLAVDDDLGSIPESGVWSQSDGRNGSDRSAGRGHPVQTARARPREEPSSSREYAATSTQSHSNPAFNPDDVNGELPLYDELTGIATRPMGGVRPKVPQQQMQSLPEDIPPYPEASRMENCGPYSYSEPHPSRGRPNPETSPYPFVQPAEPYHRYSNNNDLSAPSSTRSERSMAPERPPPPQRSYTDIPAEKHPSGQHNGYSSPRRLEFGPSSGQDMGRSAP</sequence>
<keyword evidence="2" id="KW-0472">Membrane</keyword>
<protein>
    <recommendedName>
        <fullName evidence="6">Ig-like domain-containing protein</fullName>
    </recommendedName>
</protein>
<organism evidence="4 5">
    <name type="scientific">Paralvinella palmiformis</name>
    <dbReference type="NCBI Taxonomy" id="53620"/>
    <lineage>
        <taxon>Eukaryota</taxon>
        <taxon>Metazoa</taxon>
        <taxon>Spiralia</taxon>
        <taxon>Lophotrochozoa</taxon>
        <taxon>Annelida</taxon>
        <taxon>Polychaeta</taxon>
        <taxon>Sedentaria</taxon>
        <taxon>Canalipalpata</taxon>
        <taxon>Terebellida</taxon>
        <taxon>Terebelliformia</taxon>
        <taxon>Alvinellidae</taxon>
        <taxon>Paralvinella</taxon>
    </lineage>
</organism>
<dbReference type="AlphaFoldDB" id="A0AAD9N284"/>
<feature type="compositionally biased region" description="Polar residues" evidence="1">
    <location>
        <begin position="371"/>
        <end position="383"/>
    </location>
</feature>
<evidence type="ECO:0008006" key="6">
    <source>
        <dbReference type="Google" id="ProtNLM"/>
    </source>
</evidence>
<feature type="transmembrane region" description="Helical" evidence="2">
    <location>
        <begin position="163"/>
        <end position="185"/>
    </location>
</feature>
<feature type="chain" id="PRO_5041922727" description="Ig-like domain-containing protein" evidence="3">
    <location>
        <begin position="37"/>
        <end position="438"/>
    </location>
</feature>